<evidence type="ECO:0000313" key="8">
    <source>
        <dbReference type="EMBL" id="CAB4576714.1"/>
    </source>
</evidence>
<keyword evidence="1" id="KW-0349">Heme</keyword>
<feature type="compositionally biased region" description="Polar residues" evidence="5">
    <location>
        <begin position="155"/>
        <end position="172"/>
    </location>
</feature>
<keyword evidence="6" id="KW-1133">Transmembrane helix</keyword>
<evidence type="ECO:0000259" key="7">
    <source>
        <dbReference type="PROSITE" id="PS50255"/>
    </source>
</evidence>
<dbReference type="GO" id="GO:0020037">
    <property type="term" value="F:heme binding"/>
    <property type="evidence" value="ECO:0007669"/>
    <property type="project" value="InterPro"/>
</dbReference>
<dbReference type="AlphaFoldDB" id="A0A6J6ENW7"/>
<evidence type="ECO:0000256" key="2">
    <source>
        <dbReference type="ARBA" id="ARBA00022723"/>
    </source>
</evidence>
<feature type="transmembrane region" description="Helical" evidence="6">
    <location>
        <begin position="12"/>
        <end position="30"/>
    </location>
</feature>
<sequence length="285" mass="29996">MGLPVHPLINHVIAVLVPVSALGVILLIIFPKLISAYSPLILITLVTSTVAGFVAENSGQALANRVGYPGDHAEQGERLSKVILIFTIVYLLWFLVNKNIIRLSRGKKSLVKALKVLLILTALASGWLTFLVGHSGAAATWEDRIAASVAEPLPESNQPGNPSTGPSTGNPSTANITLSFAEVKKHNSKQDCWSIVNGKVYNLTSYVAKHPGGPGVISNICGKDGTNAFANQHGSSSKPNNTLDSFLLGSLNSTISQKQSVTVQPVPNSSAGGNSENGESLEDED</sequence>
<feature type="region of interest" description="Disordered" evidence="5">
    <location>
        <begin position="152"/>
        <end position="172"/>
    </location>
</feature>
<dbReference type="SUPFAM" id="SSF55856">
    <property type="entry name" value="Cytochrome b5-like heme/steroid binding domain"/>
    <property type="match status" value="1"/>
</dbReference>
<keyword evidence="2" id="KW-0479">Metal-binding</keyword>
<organism evidence="8">
    <name type="scientific">freshwater metagenome</name>
    <dbReference type="NCBI Taxonomy" id="449393"/>
    <lineage>
        <taxon>unclassified sequences</taxon>
        <taxon>metagenomes</taxon>
        <taxon>ecological metagenomes</taxon>
    </lineage>
</organism>
<dbReference type="InterPro" id="IPR050668">
    <property type="entry name" value="Cytochrome_b5"/>
</dbReference>
<gene>
    <name evidence="8" type="ORF">UFOPK1766_00175</name>
</gene>
<keyword evidence="6" id="KW-0812">Transmembrane</keyword>
<dbReference type="PROSITE" id="PS00191">
    <property type="entry name" value="CYTOCHROME_B5_1"/>
    <property type="match status" value="1"/>
</dbReference>
<dbReference type="PROSITE" id="PS50255">
    <property type="entry name" value="CYTOCHROME_B5_2"/>
    <property type="match status" value="1"/>
</dbReference>
<dbReference type="InterPro" id="IPR036400">
    <property type="entry name" value="Cyt_B5-like_heme/steroid_sf"/>
</dbReference>
<dbReference type="Pfam" id="PF00173">
    <property type="entry name" value="Cyt-b5"/>
    <property type="match status" value="1"/>
</dbReference>
<feature type="transmembrane region" description="Helical" evidence="6">
    <location>
        <begin position="37"/>
        <end position="55"/>
    </location>
</feature>
<reference evidence="8" key="1">
    <citation type="submission" date="2020-05" db="EMBL/GenBank/DDBJ databases">
        <authorList>
            <person name="Chiriac C."/>
            <person name="Salcher M."/>
            <person name="Ghai R."/>
            <person name="Kavagutti S V."/>
        </authorList>
    </citation>
    <scope>NUCLEOTIDE SEQUENCE</scope>
</reference>
<evidence type="ECO:0000256" key="3">
    <source>
        <dbReference type="ARBA" id="ARBA00023004"/>
    </source>
</evidence>
<comment type="similarity">
    <text evidence="4">Belongs to the cytochrome b5 family.</text>
</comment>
<dbReference type="GO" id="GO:0046872">
    <property type="term" value="F:metal ion binding"/>
    <property type="evidence" value="ECO:0007669"/>
    <property type="project" value="UniProtKB-KW"/>
</dbReference>
<evidence type="ECO:0000256" key="5">
    <source>
        <dbReference type="SAM" id="MobiDB-lite"/>
    </source>
</evidence>
<accession>A0A6J6ENW7</accession>
<feature type="region of interest" description="Disordered" evidence="5">
    <location>
        <begin position="258"/>
        <end position="285"/>
    </location>
</feature>
<dbReference type="InterPro" id="IPR001199">
    <property type="entry name" value="Cyt_B5-like_heme/steroid-bd"/>
</dbReference>
<evidence type="ECO:0000256" key="6">
    <source>
        <dbReference type="SAM" id="Phobius"/>
    </source>
</evidence>
<protein>
    <submittedName>
        <fullName evidence="8">Unannotated protein</fullName>
    </submittedName>
</protein>
<feature type="compositionally biased region" description="Low complexity" evidence="5">
    <location>
        <begin position="268"/>
        <end position="278"/>
    </location>
</feature>
<feature type="transmembrane region" description="Helical" evidence="6">
    <location>
        <begin position="79"/>
        <end position="96"/>
    </location>
</feature>
<dbReference type="EMBL" id="CAEZTW010000015">
    <property type="protein sequence ID" value="CAB4576714.1"/>
    <property type="molecule type" value="Genomic_DNA"/>
</dbReference>
<dbReference type="SMART" id="SM01117">
    <property type="entry name" value="Cyt-b5"/>
    <property type="match status" value="1"/>
</dbReference>
<feature type="domain" description="Cytochrome b5 heme-binding" evidence="7">
    <location>
        <begin position="175"/>
        <end position="252"/>
    </location>
</feature>
<feature type="compositionally biased region" description="Polar residues" evidence="5">
    <location>
        <begin position="258"/>
        <end position="267"/>
    </location>
</feature>
<dbReference type="PANTHER" id="PTHR19359">
    <property type="entry name" value="CYTOCHROME B5"/>
    <property type="match status" value="1"/>
</dbReference>
<keyword evidence="6" id="KW-0472">Membrane</keyword>
<evidence type="ECO:0000256" key="4">
    <source>
        <dbReference type="ARBA" id="ARBA00038168"/>
    </source>
</evidence>
<dbReference type="Gene3D" id="3.10.120.10">
    <property type="entry name" value="Cytochrome b5-like heme/steroid binding domain"/>
    <property type="match status" value="1"/>
</dbReference>
<proteinExistence type="inferred from homology"/>
<name>A0A6J6ENW7_9ZZZZ</name>
<dbReference type="InterPro" id="IPR018506">
    <property type="entry name" value="Cyt_B5_heme-BS"/>
</dbReference>
<dbReference type="GO" id="GO:0016020">
    <property type="term" value="C:membrane"/>
    <property type="evidence" value="ECO:0007669"/>
    <property type="project" value="TreeGrafter"/>
</dbReference>
<feature type="transmembrane region" description="Helical" evidence="6">
    <location>
        <begin position="116"/>
        <end position="141"/>
    </location>
</feature>
<evidence type="ECO:0000256" key="1">
    <source>
        <dbReference type="ARBA" id="ARBA00022617"/>
    </source>
</evidence>
<keyword evidence="3" id="KW-0408">Iron</keyword>